<feature type="chain" id="PRO_5043652039" description="Ig-like domain-containing protein" evidence="1">
    <location>
        <begin position="21"/>
        <end position="497"/>
    </location>
</feature>
<accession>A0AAV4F239</accession>
<gene>
    <name evidence="2" type="ORF">ElyMa_000229800</name>
</gene>
<protein>
    <recommendedName>
        <fullName evidence="4">Ig-like domain-containing protein</fullName>
    </recommendedName>
</protein>
<dbReference type="Proteomes" id="UP000762676">
    <property type="component" value="Unassembled WGS sequence"/>
</dbReference>
<reference evidence="2 3" key="1">
    <citation type="journal article" date="2021" name="Elife">
        <title>Chloroplast acquisition without the gene transfer in kleptoplastic sea slugs, Plakobranchus ocellatus.</title>
        <authorList>
            <person name="Maeda T."/>
            <person name="Takahashi S."/>
            <person name="Yoshida T."/>
            <person name="Shimamura S."/>
            <person name="Takaki Y."/>
            <person name="Nagai Y."/>
            <person name="Toyoda A."/>
            <person name="Suzuki Y."/>
            <person name="Arimoto A."/>
            <person name="Ishii H."/>
            <person name="Satoh N."/>
            <person name="Nishiyama T."/>
            <person name="Hasebe M."/>
            <person name="Maruyama T."/>
            <person name="Minagawa J."/>
            <person name="Obokata J."/>
            <person name="Shigenobu S."/>
        </authorList>
    </citation>
    <scope>NUCLEOTIDE SEQUENCE [LARGE SCALE GENOMIC DNA]</scope>
</reference>
<dbReference type="EMBL" id="BMAT01000450">
    <property type="protein sequence ID" value="GFR66485.1"/>
    <property type="molecule type" value="Genomic_DNA"/>
</dbReference>
<comment type="caution">
    <text evidence="2">The sequence shown here is derived from an EMBL/GenBank/DDBJ whole genome shotgun (WGS) entry which is preliminary data.</text>
</comment>
<keyword evidence="1" id="KW-0732">Signal</keyword>
<organism evidence="2 3">
    <name type="scientific">Elysia marginata</name>
    <dbReference type="NCBI Taxonomy" id="1093978"/>
    <lineage>
        <taxon>Eukaryota</taxon>
        <taxon>Metazoa</taxon>
        <taxon>Spiralia</taxon>
        <taxon>Lophotrochozoa</taxon>
        <taxon>Mollusca</taxon>
        <taxon>Gastropoda</taxon>
        <taxon>Heterobranchia</taxon>
        <taxon>Euthyneura</taxon>
        <taxon>Panpulmonata</taxon>
        <taxon>Sacoglossa</taxon>
        <taxon>Placobranchoidea</taxon>
        <taxon>Plakobranchidae</taxon>
        <taxon>Elysia</taxon>
    </lineage>
</organism>
<evidence type="ECO:0000313" key="2">
    <source>
        <dbReference type="EMBL" id="GFR66485.1"/>
    </source>
</evidence>
<evidence type="ECO:0000256" key="1">
    <source>
        <dbReference type="SAM" id="SignalP"/>
    </source>
</evidence>
<evidence type="ECO:0000313" key="3">
    <source>
        <dbReference type="Proteomes" id="UP000762676"/>
    </source>
</evidence>
<sequence length="497" mass="55665">MALGISVISFFLLCFIVVEGREIPRLNQPRDTTKAANDDLPGSSNPIDVLSVERVTSADSSQNTFTLRFTKNIQDLRLEVYDFHQPLPQRGTEGQEAGGVTTFTFTLNITAHYHAVIQASAQDRSASQMLVVQNYAGDPVRQDAIHTVDFDVLPRGQIVYTPGENAQFKVLLTAYTGRVREWSDYPDVDFHVLDITDQLFRNIYDFDSIAEKTQRVTPDGYNETTVIVKTAEKPVTGMFDVRYAAEGEEGDLVTEYIVTKSRVLKPSVLADIFPPGYVGFIQKEPQQCRIGQECISSCVAVGNSVSDIRVEEIGEAMMNPVPSARQIADHFPYTRHLIWEADATDASFAGQTKRFRCQAKDANYDHWASLEIDISYVQDAVIDEERSNVTLETEGNMTKATLTCAVHGGYPTPNMTFNLEYEYAHYYGSSPDEIITQAENEFLMLKVVTFDPEEGHGGYYHTPTGKLVSATCETYQSGMFSYSTYSLPFHDFTVRDD</sequence>
<keyword evidence="3" id="KW-1185">Reference proteome</keyword>
<feature type="signal peptide" evidence="1">
    <location>
        <begin position="1"/>
        <end position="20"/>
    </location>
</feature>
<proteinExistence type="predicted"/>
<dbReference type="AlphaFoldDB" id="A0AAV4F239"/>
<name>A0AAV4F239_9GAST</name>
<evidence type="ECO:0008006" key="4">
    <source>
        <dbReference type="Google" id="ProtNLM"/>
    </source>
</evidence>